<organism evidence="4 5">
    <name type="scientific">Channa argus</name>
    <name type="common">Northern snakehead</name>
    <name type="synonym">Ophicephalus argus</name>
    <dbReference type="NCBI Taxonomy" id="215402"/>
    <lineage>
        <taxon>Eukaryota</taxon>
        <taxon>Metazoa</taxon>
        <taxon>Chordata</taxon>
        <taxon>Craniata</taxon>
        <taxon>Vertebrata</taxon>
        <taxon>Euteleostomi</taxon>
        <taxon>Actinopterygii</taxon>
        <taxon>Neopterygii</taxon>
        <taxon>Teleostei</taxon>
        <taxon>Neoteleostei</taxon>
        <taxon>Acanthomorphata</taxon>
        <taxon>Anabantaria</taxon>
        <taxon>Anabantiformes</taxon>
        <taxon>Channoidei</taxon>
        <taxon>Channidae</taxon>
        <taxon>Channa</taxon>
    </lineage>
</organism>
<dbReference type="InterPro" id="IPR014716">
    <property type="entry name" value="Fibrinogen_a/b/g_C_1"/>
</dbReference>
<dbReference type="InterPro" id="IPR002181">
    <property type="entry name" value="Fibrinogen_a/b/g_C_dom"/>
</dbReference>
<dbReference type="SUPFAM" id="SSF56496">
    <property type="entry name" value="Fibrinogen C-terminal domain-like"/>
    <property type="match status" value="1"/>
</dbReference>
<evidence type="ECO:0000256" key="2">
    <source>
        <dbReference type="SAM" id="SignalP"/>
    </source>
</evidence>
<evidence type="ECO:0000256" key="1">
    <source>
        <dbReference type="ARBA" id="ARBA00023157"/>
    </source>
</evidence>
<reference evidence="4 5" key="1">
    <citation type="submission" date="2019-02" db="EMBL/GenBank/DDBJ databases">
        <title>Opniocepnalus argus genome.</title>
        <authorList>
            <person name="Zhou C."/>
            <person name="Xiao S."/>
        </authorList>
    </citation>
    <scope>NUCLEOTIDE SEQUENCE [LARGE SCALE GENOMIC DNA]</scope>
    <source>
        <strain evidence="4">OARG1902GOOAL</strain>
        <tissue evidence="4">Muscle</tissue>
    </source>
</reference>
<dbReference type="PANTHER" id="PTHR19143">
    <property type="entry name" value="FIBRINOGEN/TENASCIN/ANGIOPOEITIN"/>
    <property type="match status" value="1"/>
</dbReference>
<dbReference type="InterPro" id="IPR036056">
    <property type="entry name" value="Fibrinogen-like_C"/>
</dbReference>
<sequence>MLRVVLAVLLPMATYQSPLPIDCSDIYSGGSGLDGVYTIYPAGPTSRVQVYCDMSKDNTDDTAEKWTIIQRRQDGTVNFFMKWEHYKAGFGSSAGEYWLGLENMHLITQAKTYELRVDMEDFEGQKVYAQYSSFSVGPESEGYKLSLGGFTRGAAGDSLSIHNGQKFTTTDKDQDTHSDNCARLTYGAFWYAACFGANPNGIYTWGPSPRAAGVQWNAFRGLEYSLKTMIMKIRPVAA</sequence>
<dbReference type="FunFam" id="3.90.215.10:FF:000001">
    <property type="entry name" value="Tenascin isoform 1"/>
    <property type="match status" value="1"/>
</dbReference>
<keyword evidence="1" id="KW-1015">Disulfide bond</keyword>
<feature type="signal peptide" evidence="2">
    <location>
        <begin position="1"/>
        <end position="16"/>
    </location>
</feature>
<name>A0A6G1QN66_CHAAH</name>
<dbReference type="AlphaFoldDB" id="A0A6G1QN66"/>
<accession>A0A6G1QN66</accession>
<feature type="domain" description="Fibrinogen C-terminal" evidence="3">
    <location>
        <begin position="14"/>
        <end position="237"/>
    </location>
</feature>
<dbReference type="Proteomes" id="UP000503349">
    <property type="component" value="Chromosome 20"/>
</dbReference>
<dbReference type="InterPro" id="IPR050373">
    <property type="entry name" value="Fibrinogen_C-term_domain"/>
</dbReference>
<dbReference type="EMBL" id="CM015731">
    <property type="protein sequence ID" value="KAF3704160.1"/>
    <property type="molecule type" value="Genomic_DNA"/>
</dbReference>
<dbReference type="PANTHER" id="PTHR19143:SF225">
    <property type="entry name" value="MICROFIBRIL-ASSOCIATED GLYCOPROTEIN 4"/>
    <property type="match status" value="1"/>
</dbReference>
<keyword evidence="5" id="KW-1185">Reference proteome</keyword>
<protein>
    <submittedName>
        <fullName evidence="4">Microfibril-associated glycoprotein 4 36 kDa microfibril-associated glycoprotein</fullName>
    </submittedName>
</protein>
<dbReference type="GO" id="GO:0048251">
    <property type="term" value="P:elastic fiber assembly"/>
    <property type="evidence" value="ECO:0007669"/>
    <property type="project" value="TreeGrafter"/>
</dbReference>
<gene>
    <name evidence="4" type="ORF">EXN66_Car019848</name>
</gene>
<dbReference type="Pfam" id="PF00147">
    <property type="entry name" value="Fibrinogen_C"/>
    <property type="match status" value="1"/>
</dbReference>
<feature type="chain" id="PRO_5026256891" evidence="2">
    <location>
        <begin position="17"/>
        <end position="238"/>
    </location>
</feature>
<evidence type="ECO:0000259" key="3">
    <source>
        <dbReference type="PROSITE" id="PS51406"/>
    </source>
</evidence>
<dbReference type="OrthoDB" id="7735550at2759"/>
<evidence type="ECO:0000313" key="5">
    <source>
        <dbReference type="Proteomes" id="UP000503349"/>
    </source>
</evidence>
<dbReference type="SMART" id="SM00186">
    <property type="entry name" value="FBG"/>
    <property type="match status" value="1"/>
</dbReference>
<proteinExistence type="predicted"/>
<reference evidence="5" key="2">
    <citation type="submission" date="2019-02" db="EMBL/GenBank/DDBJ databases">
        <title>Opniocepnalus argus Var Kimnra genome.</title>
        <authorList>
            <person name="Zhou C."/>
            <person name="Xiao S."/>
        </authorList>
    </citation>
    <scope>NUCLEOTIDE SEQUENCE [LARGE SCALE GENOMIC DNA]</scope>
</reference>
<dbReference type="PROSITE" id="PS51406">
    <property type="entry name" value="FIBRINOGEN_C_2"/>
    <property type="match status" value="1"/>
</dbReference>
<dbReference type="Gene3D" id="3.90.215.10">
    <property type="entry name" value="Gamma Fibrinogen, chain A, domain 1"/>
    <property type="match status" value="1"/>
</dbReference>
<dbReference type="CDD" id="cd00087">
    <property type="entry name" value="FReD"/>
    <property type="match status" value="1"/>
</dbReference>
<keyword evidence="2" id="KW-0732">Signal</keyword>
<evidence type="ECO:0000313" key="4">
    <source>
        <dbReference type="EMBL" id="KAF3704160.1"/>
    </source>
</evidence>
<dbReference type="GO" id="GO:0005615">
    <property type="term" value="C:extracellular space"/>
    <property type="evidence" value="ECO:0007669"/>
    <property type="project" value="TreeGrafter"/>
</dbReference>